<evidence type="ECO:0000313" key="3">
    <source>
        <dbReference type="Proteomes" id="UP000214365"/>
    </source>
</evidence>
<dbReference type="Proteomes" id="UP000214365">
    <property type="component" value="Unassembled WGS sequence"/>
</dbReference>
<dbReference type="RefSeq" id="XP_020120220.1">
    <property type="nucleotide sequence ID" value="XM_020267137.1"/>
</dbReference>
<dbReference type="EMBL" id="LFMY01000006">
    <property type="protein sequence ID" value="OKL60099.1"/>
    <property type="molecule type" value="Genomic_DNA"/>
</dbReference>
<name>A0A225AWV8_TALAT</name>
<dbReference type="AlphaFoldDB" id="A0A225AWV8"/>
<comment type="caution">
    <text evidence="2">The sequence shown here is derived from an EMBL/GenBank/DDBJ whole genome shotgun (WGS) entry which is preliminary data.</text>
</comment>
<keyword evidence="3" id="KW-1185">Reference proteome</keyword>
<gene>
    <name evidence="2" type="ORF">UA08_04492</name>
</gene>
<organism evidence="2 3">
    <name type="scientific">Talaromyces atroroseus</name>
    <dbReference type="NCBI Taxonomy" id="1441469"/>
    <lineage>
        <taxon>Eukaryota</taxon>
        <taxon>Fungi</taxon>
        <taxon>Dikarya</taxon>
        <taxon>Ascomycota</taxon>
        <taxon>Pezizomycotina</taxon>
        <taxon>Eurotiomycetes</taxon>
        <taxon>Eurotiomycetidae</taxon>
        <taxon>Eurotiales</taxon>
        <taxon>Trichocomaceae</taxon>
        <taxon>Talaromyces</taxon>
        <taxon>Talaromyces sect. Trachyspermi</taxon>
    </lineage>
</organism>
<evidence type="ECO:0000256" key="1">
    <source>
        <dbReference type="SAM" id="Coils"/>
    </source>
</evidence>
<protein>
    <submittedName>
        <fullName evidence="2">Uncharacterized protein</fullName>
    </submittedName>
</protein>
<accession>A0A225AWV8</accession>
<evidence type="ECO:0000313" key="2">
    <source>
        <dbReference type="EMBL" id="OKL60099.1"/>
    </source>
</evidence>
<reference evidence="2 3" key="1">
    <citation type="submission" date="2015-06" db="EMBL/GenBank/DDBJ databases">
        <title>Talaromyces atroroseus IBT 11181 draft genome.</title>
        <authorList>
            <person name="Rasmussen K.B."/>
            <person name="Rasmussen S."/>
            <person name="Petersen B."/>
            <person name="Sicheritz-Ponten T."/>
            <person name="Mortensen U.H."/>
            <person name="Thrane U."/>
        </authorList>
    </citation>
    <scope>NUCLEOTIDE SEQUENCE [LARGE SCALE GENOMIC DNA]</scope>
    <source>
        <strain evidence="2 3">IBT 11181</strain>
    </source>
</reference>
<dbReference type="GeneID" id="31004247"/>
<keyword evidence="1" id="KW-0175">Coiled coil</keyword>
<proteinExistence type="predicted"/>
<sequence>MYLHDGFIPSEHIQKRLDKLEKETGNQRRKLSTLPDLKRKIEDHERRLSDVKSNMDVIFTNELLNYHPRSKYPVNEPNYPPPVA</sequence>
<feature type="coiled-coil region" evidence="1">
    <location>
        <begin position="10"/>
        <end position="54"/>
    </location>
</feature>